<organism evidence="2 3">
    <name type="scientific">Saxophila tyrrhenica</name>
    <dbReference type="NCBI Taxonomy" id="1690608"/>
    <lineage>
        <taxon>Eukaryota</taxon>
        <taxon>Fungi</taxon>
        <taxon>Dikarya</taxon>
        <taxon>Ascomycota</taxon>
        <taxon>Pezizomycotina</taxon>
        <taxon>Dothideomycetes</taxon>
        <taxon>Dothideomycetidae</taxon>
        <taxon>Mycosphaerellales</taxon>
        <taxon>Extremaceae</taxon>
        <taxon>Saxophila</taxon>
    </lineage>
</organism>
<feature type="region of interest" description="Disordered" evidence="1">
    <location>
        <begin position="393"/>
        <end position="445"/>
    </location>
</feature>
<protein>
    <submittedName>
        <fullName evidence="2">Uncharacterized protein</fullName>
    </submittedName>
</protein>
<dbReference type="AlphaFoldDB" id="A0AAV9PKQ5"/>
<keyword evidence="3" id="KW-1185">Reference proteome</keyword>
<name>A0AAV9PKQ5_9PEZI</name>
<feature type="region of interest" description="Disordered" evidence="1">
    <location>
        <begin position="91"/>
        <end position="167"/>
    </location>
</feature>
<feature type="compositionally biased region" description="Acidic residues" evidence="1">
    <location>
        <begin position="239"/>
        <end position="250"/>
    </location>
</feature>
<feature type="region of interest" description="Disordered" evidence="1">
    <location>
        <begin position="211"/>
        <end position="272"/>
    </location>
</feature>
<accession>A0AAV9PKQ5</accession>
<evidence type="ECO:0000313" key="3">
    <source>
        <dbReference type="Proteomes" id="UP001337655"/>
    </source>
</evidence>
<dbReference type="EMBL" id="JAVRRT010000002">
    <property type="protein sequence ID" value="KAK5174448.1"/>
    <property type="molecule type" value="Genomic_DNA"/>
</dbReference>
<evidence type="ECO:0000313" key="2">
    <source>
        <dbReference type="EMBL" id="KAK5174448.1"/>
    </source>
</evidence>
<feature type="compositionally biased region" description="Acidic residues" evidence="1">
    <location>
        <begin position="115"/>
        <end position="124"/>
    </location>
</feature>
<gene>
    <name evidence="2" type="ORF">LTR77_001528</name>
</gene>
<sequence>MVSSTPQINDRFEFETSSCEVERWRMGIEGIERIRHQPPPSVTLRNNGVVLQDAAPAVPESMDLISPATVDCVSGIFSNFETPGLVVTQRERRASMSTSASQIAQAGAPVLSQEDTTEAEEGVMEDAPLRRSWKPVDSTSIKSSGSKRKRSPGGGTRENIFRKASRGAKQAISDMAAFVKRDSGYASLPSSPLNKTPATPSSLLGVSFPKEEVAQSPPGGFGNAVLKPPPPGLVLAESWSEEPSSEESSSEEPSPATSTSEERRPKRNLIGIKARDSVEHMRDMGLQLHRVDANVELPTTRGRGKSLFTRSIIPPECAINPEAYAYAMAACEKKDGLMLARLRRMSKSFFGRRSAPPVAREQNVDHEDPKVRNQFADVLEKSLKDVETEREKRFRAMDGNRTSEATQQRAAESYRAEASERRERFAEAGVLDPDEEEREDFRGRRLRSRQADLYRHL</sequence>
<comment type="caution">
    <text evidence="2">The sequence shown here is derived from an EMBL/GenBank/DDBJ whole genome shotgun (WGS) entry which is preliminary data.</text>
</comment>
<proteinExistence type="predicted"/>
<dbReference type="RefSeq" id="XP_064663117.1">
    <property type="nucleotide sequence ID" value="XM_064798790.1"/>
</dbReference>
<feature type="compositionally biased region" description="Basic and acidic residues" evidence="1">
    <location>
        <begin position="412"/>
        <end position="426"/>
    </location>
</feature>
<feature type="compositionally biased region" description="Polar residues" evidence="1">
    <location>
        <begin position="95"/>
        <end position="104"/>
    </location>
</feature>
<evidence type="ECO:0000256" key="1">
    <source>
        <dbReference type="SAM" id="MobiDB-lite"/>
    </source>
</evidence>
<dbReference type="Proteomes" id="UP001337655">
    <property type="component" value="Unassembled WGS sequence"/>
</dbReference>
<dbReference type="GeneID" id="89922876"/>
<reference evidence="2 3" key="1">
    <citation type="submission" date="2023-08" db="EMBL/GenBank/DDBJ databases">
        <title>Black Yeasts Isolated from many extreme environments.</title>
        <authorList>
            <person name="Coleine C."/>
            <person name="Stajich J.E."/>
            <person name="Selbmann L."/>
        </authorList>
    </citation>
    <scope>NUCLEOTIDE SEQUENCE [LARGE SCALE GENOMIC DNA]</scope>
    <source>
        <strain evidence="2 3">CCFEE 5935</strain>
    </source>
</reference>